<organism evidence="1 2">
    <name type="scientific">Macroventuria anomochaeta</name>
    <dbReference type="NCBI Taxonomy" id="301207"/>
    <lineage>
        <taxon>Eukaryota</taxon>
        <taxon>Fungi</taxon>
        <taxon>Dikarya</taxon>
        <taxon>Ascomycota</taxon>
        <taxon>Pezizomycotina</taxon>
        <taxon>Dothideomycetes</taxon>
        <taxon>Pleosporomycetidae</taxon>
        <taxon>Pleosporales</taxon>
        <taxon>Pleosporineae</taxon>
        <taxon>Didymellaceae</taxon>
        <taxon>Macroventuria</taxon>
    </lineage>
</organism>
<accession>A0ACB6RZD8</accession>
<sequence length="144" mass="15823">RQWITDCSKSHTSCSSAGILPLWIIKITSSPNGISARLVSGQSQTAHYAPLSYRWGLVDGYVMSSANKHRLQERKPLQDLPRTFADAIEVAHSLGYSFLWIDAICITQDSKAEVLQQIGIMHQIFRGSNVTLFAGAGEDAGRGF</sequence>
<protein>
    <submittedName>
        <fullName evidence="1">Uncharacterized protein</fullName>
    </submittedName>
</protein>
<evidence type="ECO:0000313" key="2">
    <source>
        <dbReference type="Proteomes" id="UP000799754"/>
    </source>
</evidence>
<comment type="caution">
    <text evidence="1">The sequence shown here is derived from an EMBL/GenBank/DDBJ whole genome shotgun (WGS) entry which is preliminary data.</text>
</comment>
<feature type="non-terminal residue" evidence="1">
    <location>
        <position position="1"/>
    </location>
</feature>
<keyword evidence="2" id="KW-1185">Reference proteome</keyword>
<feature type="non-terminal residue" evidence="1">
    <location>
        <position position="144"/>
    </location>
</feature>
<reference evidence="1" key="1">
    <citation type="journal article" date="2020" name="Stud. Mycol.">
        <title>101 Dothideomycetes genomes: a test case for predicting lifestyles and emergence of pathogens.</title>
        <authorList>
            <person name="Haridas S."/>
            <person name="Albert R."/>
            <person name="Binder M."/>
            <person name="Bloem J."/>
            <person name="Labutti K."/>
            <person name="Salamov A."/>
            <person name="Andreopoulos B."/>
            <person name="Baker S."/>
            <person name="Barry K."/>
            <person name="Bills G."/>
            <person name="Bluhm B."/>
            <person name="Cannon C."/>
            <person name="Castanera R."/>
            <person name="Culley D."/>
            <person name="Daum C."/>
            <person name="Ezra D."/>
            <person name="Gonzalez J."/>
            <person name="Henrissat B."/>
            <person name="Kuo A."/>
            <person name="Liang C."/>
            <person name="Lipzen A."/>
            <person name="Lutzoni F."/>
            <person name="Magnuson J."/>
            <person name="Mondo S."/>
            <person name="Nolan M."/>
            <person name="Ohm R."/>
            <person name="Pangilinan J."/>
            <person name="Park H.-J."/>
            <person name="Ramirez L."/>
            <person name="Alfaro M."/>
            <person name="Sun H."/>
            <person name="Tritt A."/>
            <person name="Yoshinaga Y."/>
            <person name="Zwiers L.-H."/>
            <person name="Turgeon B."/>
            <person name="Goodwin S."/>
            <person name="Spatafora J."/>
            <person name="Crous P."/>
            <person name="Grigoriev I."/>
        </authorList>
    </citation>
    <scope>NUCLEOTIDE SEQUENCE</scope>
    <source>
        <strain evidence="1">CBS 525.71</strain>
    </source>
</reference>
<evidence type="ECO:0000313" key="1">
    <source>
        <dbReference type="EMBL" id="KAF2627266.1"/>
    </source>
</evidence>
<dbReference type="Proteomes" id="UP000799754">
    <property type="component" value="Unassembled WGS sequence"/>
</dbReference>
<name>A0ACB6RZD8_9PLEO</name>
<proteinExistence type="predicted"/>
<gene>
    <name evidence="1" type="ORF">BU25DRAFT_316050</name>
</gene>
<dbReference type="EMBL" id="MU006717">
    <property type="protein sequence ID" value="KAF2627266.1"/>
    <property type="molecule type" value="Genomic_DNA"/>
</dbReference>